<reference evidence="9 10" key="1">
    <citation type="submission" date="2016-10" db="EMBL/GenBank/DDBJ databases">
        <authorList>
            <person name="de Groot N.N."/>
        </authorList>
    </citation>
    <scope>NUCLEOTIDE SEQUENCE [LARGE SCALE GENOMIC DNA]</scope>
    <source>
        <strain evidence="9 10">DSM 19803</strain>
    </source>
</reference>
<dbReference type="CDD" id="cd07136">
    <property type="entry name" value="ALDH_YwdH-P39616"/>
    <property type="match status" value="1"/>
</dbReference>
<dbReference type="GO" id="GO:0006081">
    <property type="term" value="P:aldehyde metabolic process"/>
    <property type="evidence" value="ECO:0007669"/>
    <property type="project" value="InterPro"/>
</dbReference>
<dbReference type="InterPro" id="IPR016161">
    <property type="entry name" value="Ald_DH/histidinol_DH"/>
</dbReference>
<dbReference type="InterPro" id="IPR016163">
    <property type="entry name" value="Ald_DH_C"/>
</dbReference>
<evidence type="ECO:0000313" key="9">
    <source>
        <dbReference type="EMBL" id="SDG73466.1"/>
    </source>
</evidence>
<name>A0A1G7WNG3_9FLAO</name>
<keyword evidence="10" id="KW-1185">Reference proteome</keyword>
<dbReference type="GO" id="GO:0004029">
    <property type="term" value="F:aldehyde dehydrogenase (NAD+) activity"/>
    <property type="evidence" value="ECO:0007669"/>
    <property type="project" value="TreeGrafter"/>
</dbReference>
<dbReference type="FunFam" id="3.40.605.10:FF:000004">
    <property type="entry name" value="Aldehyde dehydrogenase"/>
    <property type="match status" value="1"/>
</dbReference>
<dbReference type="Proteomes" id="UP000199296">
    <property type="component" value="Unassembled WGS sequence"/>
</dbReference>
<dbReference type="RefSeq" id="WP_093367713.1">
    <property type="nucleotide sequence ID" value="NZ_FNCW01000006.1"/>
</dbReference>
<dbReference type="FunFam" id="3.40.309.10:FF:000003">
    <property type="entry name" value="Aldehyde dehydrogenase"/>
    <property type="match status" value="1"/>
</dbReference>
<dbReference type="PANTHER" id="PTHR43570:SF16">
    <property type="entry name" value="ALDEHYDE DEHYDROGENASE TYPE III, ISOFORM Q"/>
    <property type="match status" value="1"/>
</dbReference>
<feature type="domain" description="Aldehyde dehydrogenase" evidence="8">
    <location>
        <begin position="4"/>
        <end position="428"/>
    </location>
</feature>
<dbReference type="InterPro" id="IPR015590">
    <property type="entry name" value="Aldehyde_DH_dom"/>
</dbReference>
<organism evidence="9 10">
    <name type="scientific">Psychroflexus sediminis</name>
    <dbReference type="NCBI Taxonomy" id="470826"/>
    <lineage>
        <taxon>Bacteria</taxon>
        <taxon>Pseudomonadati</taxon>
        <taxon>Bacteroidota</taxon>
        <taxon>Flavobacteriia</taxon>
        <taxon>Flavobacteriales</taxon>
        <taxon>Flavobacteriaceae</taxon>
        <taxon>Psychroflexus</taxon>
    </lineage>
</organism>
<protein>
    <recommendedName>
        <fullName evidence="4">Aldehyde dehydrogenase</fullName>
    </recommendedName>
</protein>
<dbReference type="SUPFAM" id="SSF53720">
    <property type="entry name" value="ALDH-like"/>
    <property type="match status" value="1"/>
</dbReference>
<keyword evidence="2 4" id="KW-0560">Oxidoreductase</keyword>
<feature type="active site" evidence="5">
    <location>
        <position position="246"/>
    </location>
</feature>
<dbReference type="OrthoDB" id="9762913at2"/>
<dbReference type="AlphaFoldDB" id="A0A1G7WNG3"/>
<dbReference type="InterPro" id="IPR016162">
    <property type="entry name" value="Ald_DH_N"/>
</dbReference>
<dbReference type="PIRSF" id="PIRSF036492">
    <property type="entry name" value="ALDH"/>
    <property type="match status" value="1"/>
</dbReference>
<dbReference type="EMBL" id="FNCW01000006">
    <property type="protein sequence ID" value="SDG73466.1"/>
    <property type="molecule type" value="Genomic_DNA"/>
</dbReference>
<keyword evidence="3" id="KW-0520">NAD</keyword>
<feature type="active site" evidence="5 6">
    <location>
        <position position="212"/>
    </location>
</feature>
<dbReference type="Gene3D" id="3.40.605.10">
    <property type="entry name" value="Aldehyde Dehydrogenase, Chain A, domain 1"/>
    <property type="match status" value="1"/>
</dbReference>
<evidence type="ECO:0000259" key="8">
    <source>
        <dbReference type="Pfam" id="PF00171"/>
    </source>
</evidence>
<dbReference type="STRING" id="470826.SAMN04488027_10619"/>
<gene>
    <name evidence="9" type="ORF">SAMN04488027_10619</name>
</gene>
<dbReference type="PANTHER" id="PTHR43570">
    <property type="entry name" value="ALDEHYDE DEHYDROGENASE"/>
    <property type="match status" value="1"/>
</dbReference>
<comment type="similarity">
    <text evidence="1 4 7">Belongs to the aldehyde dehydrogenase family.</text>
</comment>
<evidence type="ECO:0000256" key="5">
    <source>
        <dbReference type="PIRSR" id="PIRSR036492-1"/>
    </source>
</evidence>
<dbReference type="GO" id="GO:0005737">
    <property type="term" value="C:cytoplasm"/>
    <property type="evidence" value="ECO:0007669"/>
    <property type="project" value="TreeGrafter"/>
</dbReference>
<sequence length="458" mass="51668">MQEGDIKDLLQSQDQFFKSSSKTSVTERISILKKLKSSIKAHEKDIVEAVYKDFQKPEFEVLTSELFVAYKEINLFIKKIKNWSKPKSVSSAWLNFPSSDKIYHVPWGKILVIAPWNYPFQLAITPVIGAIACGNTVVLKPSEHAPYTADILEKIISEVFEAQQAKVIQGAVETAKLLLEQKWDYVFFTGSVPVGRIVSQQIAKHMTPHTLELGGKNPCIVDASANLDVAAKRICWGKFLNAGQTCIAPDYLLINADIKAEFQEKLISTLKAFYADGTFTDYARLIHEDHYERLTGLLKGQNIIYGGDSEPETNFLEPTLVDSPDFSSTLMEEEIFGPILPVYAYSSFDELETTINTFDKPLSLYVFSERKDFIKRVNESFDFGGGVINDTIVHFVNDKLPFGGVGASGLGNYHGKASFETFTRKKSIVKRKTWLDIPIKYPPYTHVDSFKSFMNLFR</sequence>
<evidence type="ECO:0000313" key="10">
    <source>
        <dbReference type="Proteomes" id="UP000199296"/>
    </source>
</evidence>
<dbReference type="PROSITE" id="PS00687">
    <property type="entry name" value="ALDEHYDE_DEHYDR_GLU"/>
    <property type="match status" value="1"/>
</dbReference>
<dbReference type="Gene3D" id="3.40.309.10">
    <property type="entry name" value="Aldehyde Dehydrogenase, Chain A, domain 2"/>
    <property type="match status" value="1"/>
</dbReference>
<dbReference type="InterPro" id="IPR029510">
    <property type="entry name" value="Ald_DH_CS_GLU"/>
</dbReference>
<evidence type="ECO:0000256" key="1">
    <source>
        <dbReference type="ARBA" id="ARBA00009986"/>
    </source>
</evidence>
<evidence type="ECO:0000256" key="2">
    <source>
        <dbReference type="ARBA" id="ARBA00023002"/>
    </source>
</evidence>
<evidence type="ECO:0000256" key="4">
    <source>
        <dbReference type="PIRNR" id="PIRNR036492"/>
    </source>
</evidence>
<proteinExistence type="inferred from homology"/>
<evidence type="ECO:0000256" key="6">
    <source>
        <dbReference type="PROSITE-ProRule" id="PRU10007"/>
    </source>
</evidence>
<dbReference type="InterPro" id="IPR012394">
    <property type="entry name" value="Aldehyde_DH_NAD(P)"/>
</dbReference>
<evidence type="ECO:0000256" key="3">
    <source>
        <dbReference type="ARBA" id="ARBA00023027"/>
    </source>
</evidence>
<accession>A0A1G7WNG3</accession>
<dbReference type="InterPro" id="IPR016160">
    <property type="entry name" value="Ald_DH_CS_CYS"/>
</dbReference>
<evidence type="ECO:0000256" key="7">
    <source>
        <dbReference type="RuleBase" id="RU003345"/>
    </source>
</evidence>
<dbReference type="PROSITE" id="PS00070">
    <property type="entry name" value="ALDEHYDE_DEHYDR_CYS"/>
    <property type="match status" value="1"/>
</dbReference>
<dbReference type="Pfam" id="PF00171">
    <property type="entry name" value="Aldedh"/>
    <property type="match status" value="1"/>
</dbReference>